<dbReference type="PANTHER" id="PTHR30307">
    <property type="entry name" value="S-ADENOSYLMETHIONINE:TRNA RIBOSYLTRANSFERASE-ISOMERASE"/>
    <property type="match status" value="1"/>
</dbReference>
<dbReference type="InterPro" id="IPR003699">
    <property type="entry name" value="QueA"/>
</dbReference>
<dbReference type="GO" id="GO:0008616">
    <property type="term" value="P:tRNA queuosine(34) biosynthetic process"/>
    <property type="evidence" value="ECO:0007669"/>
    <property type="project" value="UniProtKB-KW"/>
</dbReference>
<dbReference type="Gene3D" id="3.40.1780.10">
    <property type="entry name" value="QueA-like"/>
    <property type="match status" value="1"/>
</dbReference>
<proteinExistence type="predicted"/>
<evidence type="ECO:0000313" key="5">
    <source>
        <dbReference type="EMBL" id="PIU24238.1"/>
    </source>
</evidence>
<organism evidence="5 6">
    <name type="scientific">Candidatus Berkelbacteria bacterium CG08_land_8_20_14_0_20_39_8</name>
    <dbReference type="NCBI Taxonomy" id="1974511"/>
    <lineage>
        <taxon>Bacteria</taxon>
        <taxon>Candidatus Berkelbacteria</taxon>
    </lineage>
</organism>
<dbReference type="EMBL" id="PEXI01000064">
    <property type="protein sequence ID" value="PIU24238.1"/>
    <property type="molecule type" value="Genomic_DNA"/>
</dbReference>
<dbReference type="InterPro" id="IPR036100">
    <property type="entry name" value="QueA_sf"/>
</dbReference>
<keyword evidence="5" id="KW-0413">Isomerase</keyword>
<accession>A0A2M6YC23</accession>
<evidence type="ECO:0000256" key="3">
    <source>
        <dbReference type="ARBA" id="ARBA00022691"/>
    </source>
</evidence>
<dbReference type="AlphaFoldDB" id="A0A2M6YC23"/>
<keyword evidence="1" id="KW-0963">Cytoplasm</keyword>
<keyword evidence="4" id="KW-0671">Queuosine biosynthesis</keyword>
<keyword evidence="2 5" id="KW-0808">Transferase</keyword>
<dbReference type="Gene3D" id="2.40.10.240">
    <property type="entry name" value="QueA-like"/>
    <property type="match status" value="1"/>
</dbReference>
<reference evidence="6" key="1">
    <citation type="submission" date="2017-09" db="EMBL/GenBank/DDBJ databases">
        <title>Depth-based differentiation of microbial function through sediment-hosted aquifers and enrichment of novel symbionts in the deep terrestrial subsurface.</title>
        <authorList>
            <person name="Probst A.J."/>
            <person name="Ladd B."/>
            <person name="Jarett J.K."/>
            <person name="Geller-Mcgrath D.E."/>
            <person name="Sieber C.M.K."/>
            <person name="Emerson J.B."/>
            <person name="Anantharaman K."/>
            <person name="Thomas B.C."/>
            <person name="Malmstrom R."/>
            <person name="Stieglmeier M."/>
            <person name="Klingl A."/>
            <person name="Woyke T."/>
            <person name="Ryan C.M."/>
            <person name="Banfield J.F."/>
        </authorList>
    </citation>
    <scope>NUCLEOTIDE SEQUENCE [LARGE SCALE GENOMIC DNA]</scope>
</reference>
<evidence type="ECO:0000256" key="2">
    <source>
        <dbReference type="ARBA" id="ARBA00022679"/>
    </source>
</evidence>
<evidence type="ECO:0000313" key="6">
    <source>
        <dbReference type="Proteomes" id="UP000229896"/>
    </source>
</evidence>
<dbReference type="GO" id="GO:0051075">
    <property type="term" value="F:S-adenosylmethionine:tRNA ribosyltransferase-isomerase activity"/>
    <property type="evidence" value="ECO:0007669"/>
    <property type="project" value="TreeGrafter"/>
</dbReference>
<dbReference type="Proteomes" id="UP000229896">
    <property type="component" value="Unassembled WGS sequence"/>
</dbReference>
<dbReference type="InterPro" id="IPR042118">
    <property type="entry name" value="QueA_dom1"/>
</dbReference>
<protein>
    <submittedName>
        <fullName evidence="5">tRNA preQ1(34) S-adenosylmethionine ribosyltransferase-isomerase QueA</fullName>
    </submittedName>
</protein>
<sequence>LSEKIFFSQSLQAEVVKKDGKNGVLKFNLSGNVFWQIVNKIGKTPIPPYIKNLELSERELKSKYQTVFAENFGSAAAPTAGLHFTSELIGKLKSSGIQFATVDLHVGLGTFFPIDENEVKAKKLHSEVYSIPLETTKKILTTKKSGGRIFAVGTTVARSLESASSEISSEKSFSGKTDIFIQPGDKFRVVDSLITNFHLPKSSLMMLVAAFIESKTNFDGREKLLEIYKYAINEKYRFYSFGDVMLLI</sequence>
<dbReference type="NCBIfam" id="TIGR00113">
    <property type="entry name" value="queA"/>
    <property type="match status" value="1"/>
</dbReference>
<comment type="caution">
    <text evidence="5">The sequence shown here is derived from an EMBL/GenBank/DDBJ whole genome shotgun (WGS) entry which is preliminary data.</text>
</comment>
<dbReference type="SUPFAM" id="SSF111337">
    <property type="entry name" value="QueA-like"/>
    <property type="match status" value="1"/>
</dbReference>
<dbReference type="Pfam" id="PF02547">
    <property type="entry name" value="Queuosine_synth"/>
    <property type="match status" value="1"/>
</dbReference>
<gene>
    <name evidence="5" type="primary">queA</name>
    <name evidence="5" type="ORF">COT12_02025</name>
</gene>
<dbReference type="PANTHER" id="PTHR30307:SF0">
    <property type="entry name" value="S-ADENOSYLMETHIONINE:TRNA RIBOSYLTRANSFERASE-ISOMERASE"/>
    <property type="match status" value="1"/>
</dbReference>
<feature type="non-terminal residue" evidence="5">
    <location>
        <position position="1"/>
    </location>
</feature>
<evidence type="ECO:0000256" key="4">
    <source>
        <dbReference type="ARBA" id="ARBA00022785"/>
    </source>
</evidence>
<keyword evidence="3" id="KW-0949">S-adenosyl-L-methionine</keyword>
<name>A0A2M6YC23_9BACT</name>
<dbReference type="InterPro" id="IPR042119">
    <property type="entry name" value="QueA_dom2"/>
</dbReference>
<evidence type="ECO:0000256" key="1">
    <source>
        <dbReference type="ARBA" id="ARBA00022490"/>
    </source>
</evidence>